<dbReference type="PANTHER" id="PTHR30332:SF17">
    <property type="entry name" value="TYPE IV PILIATION SYSTEM PROTEIN DR_0774-RELATED"/>
    <property type="match status" value="1"/>
</dbReference>
<dbReference type="InterPro" id="IPR001775">
    <property type="entry name" value="GspD/PilQ"/>
</dbReference>
<evidence type="ECO:0000256" key="3">
    <source>
        <dbReference type="ARBA" id="ARBA00023237"/>
    </source>
</evidence>
<evidence type="ECO:0000313" key="6">
    <source>
        <dbReference type="EMBL" id="OGI51303.1"/>
    </source>
</evidence>
<name>A0A1F6U1Q5_9PROT</name>
<dbReference type="InterPro" id="IPR011514">
    <property type="entry name" value="Secretin_N_2"/>
</dbReference>
<dbReference type="PRINTS" id="PR00811">
    <property type="entry name" value="BCTERIALGSPD"/>
</dbReference>
<feature type="region of interest" description="Disordered" evidence="4">
    <location>
        <begin position="177"/>
        <end position="198"/>
    </location>
</feature>
<comment type="caution">
    <text evidence="6">The sequence shown here is derived from an EMBL/GenBank/DDBJ whole genome shotgun (WGS) entry which is preliminary data.</text>
</comment>
<evidence type="ECO:0000256" key="4">
    <source>
        <dbReference type="SAM" id="MobiDB-lite"/>
    </source>
</evidence>
<dbReference type="InterPro" id="IPR013358">
    <property type="entry name" value="Pilus_biogenesis_MshL"/>
</dbReference>
<accession>A0A1F6U1Q5</accession>
<dbReference type="GO" id="GO:0009297">
    <property type="term" value="P:pilus assembly"/>
    <property type="evidence" value="ECO:0007669"/>
    <property type="project" value="InterPro"/>
</dbReference>
<dbReference type="Pfam" id="PF00263">
    <property type="entry name" value="Secretin"/>
    <property type="match status" value="1"/>
</dbReference>
<dbReference type="NCBIfam" id="TIGR02519">
    <property type="entry name" value="pilus_MshL"/>
    <property type="match status" value="1"/>
</dbReference>
<dbReference type="GO" id="GO:0019867">
    <property type="term" value="C:outer membrane"/>
    <property type="evidence" value="ECO:0007669"/>
    <property type="project" value="InterPro"/>
</dbReference>
<dbReference type="InterPro" id="IPR004846">
    <property type="entry name" value="T2SS/T3SS_dom"/>
</dbReference>
<keyword evidence="1" id="KW-0813">Transport</keyword>
<dbReference type="InterPro" id="IPR050810">
    <property type="entry name" value="Bact_Secretion_Sys_Channel"/>
</dbReference>
<organism evidence="6 7">
    <name type="scientific">Candidatus Muproteobacteria bacterium RIFCSPLOWO2_01_FULL_60_18</name>
    <dbReference type="NCBI Taxonomy" id="1817768"/>
    <lineage>
        <taxon>Bacteria</taxon>
        <taxon>Pseudomonadati</taxon>
        <taxon>Pseudomonadota</taxon>
        <taxon>Candidatus Muproteobacteria</taxon>
    </lineage>
</organism>
<evidence type="ECO:0000313" key="7">
    <source>
        <dbReference type="Proteomes" id="UP000179037"/>
    </source>
</evidence>
<proteinExistence type="predicted"/>
<dbReference type="AlphaFoldDB" id="A0A1F6U1Q5"/>
<dbReference type="PROSITE" id="PS51257">
    <property type="entry name" value="PROKAR_LIPOPROTEIN"/>
    <property type="match status" value="1"/>
</dbReference>
<dbReference type="GO" id="GO:0015627">
    <property type="term" value="C:type II protein secretion system complex"/>
    <property type="evidence" value="ECO:0007669"/>
    <property type="project" value="TreeGrafter"/>
</dbReference>
<keyword evidence="2" id="KW-0472">Membrane</keyword>
<dbReference type="Pfam" id="PF07655">
    <property type="entry name" value="Secretin_N_2"/>
    <property type="match status" value="1"/>
</dbReference>
<protein>
    <submittedName>
        <fullName evidence="6">Pilus (MSHA type) biogenesis protein MshL</fullName>
    </submittedName>
</protein>
<dbReference type="SMART" id="SM00965">
    <property type="entry name" value="STN"/>
    <property type="match status" value="1"/>
</dbReference>
<reference evidence="6 7" key="1">
    <citation type="journal article" date="2016" name="Nat. Commun.">
        <title>Thousands of microbial genomes shed light on interconnected biogeochemical processes in an aquifer system.</title>
        <authorList>
            <person name="Anantharaman K."/>
            <person name="Brown C.T."/>
            <person name="Hug L.A."/>
            <person name="Sharon I."/>
            <person name="Castelle C.J."/>
            <person name="Probst A.J."/>
            <person name="Thomas B.C."/>
            <person name="Singh A."/>
            <person name="Wilkins M.J."/>
            <person name="Karaoz U."/>
            <person name="Brodie E.L."/>
            <person name="Williams K.H."/>
            <person name="Hubbard S.S."/>
            <person name="Banfield J.F."/>
        </authorList>
    </citation>
    <scope>NUCLEOTIDE SEQUENCE [LARGE SCALE GENOMIC DNA]</scope>
</reference>
<keyword evidence="3" id="KW-0998">Cell outer membrane</keyword>
<evidence type="ECO:0000256" key="2">
    <source>
        <dbReference type="ARBA" id="ARBA00023136"/>
    </source>
</evidence>
<dbReference type="Gene3D" id="3.30.1370.130">
    <property type="match status" value="1"/>
</dbReference>
<gene>
    <name evidence="6" type="ORF">A3A87_05900</name>
</gene>
<sequence>MTIRRMLVAALGMLLVGCQSVSPGWRDSVSAGVDESLSQARTGKDGKAVPPDVSRALLPPIEITLPQGGTVPLEPRFDLTVNNAPARQVFMGLVEGTPYSMILPPDVSGTISLNLKEVTVPETLGAIRDVYGYEYRREGNRFFILGNEMQTRIFPVNYLNLSRKGLSDTRVAASGLTATGGTAGTTGTTTTSAQGSSGVQIQTQTQTDFWNDLPTALVAIVGADGGRKVIVNAQAGLVVVRAMPDELRLVQEYLGVTQTSMNRQVILEAKIVEVELKDGFQAGINWAGIAEKNGRSVTLGQVGGGSSLGSAGLSSISGNTGNLNPTTGIFSAISGTNSSAFGGVFTLAVKANNFAAFFELLKTQGNLNVLSSPRVSTMNNQKAVIKVGSDSFFVTNQSTTGTSVVGGLPTVATTLAPFFSGIALDVTPQIDEAGNINLHIHPSVSEVSEKQITVASNQTISTALSSVQESDNIVRASSGQIIVIGGLMKEASTDDNASVPVLGDIPLIGNLFKHKKVTRIKRELVILLKPTVINVGQDWGDAAGESQERIRKIRIGS</sequence>
<dbReference type="EMBL" id="MFTC01000044">
    <property type="protein sequence ID" value="OGI51303.1"/>
    <property type="molecule type" value="Genomic_DNA"/>
</dbReference>
<dbReference type="STRING" id="1817768.A3A87_05900"/>
<feature type="domain" description="Secretin/TonB short N-terminal" evidence="5">
    <location>
        <begin position="99"/>
        <end position="147"/>
    </location>
</feature>
<dbReference type="InterPro" id="IPR011662">
    <property type="entry name" value="Secretin/TonB_short_N"/>
</dbReference>
<evidence type="ECO:0000259" key="5">
    <source>
        <dbReference type="SMART" id="SM00965"/>
    </source>
</evidence>
<dbReference type="PANTHER" id="PTHR30332">
    <property type="entry name" value="PROBABLE GENERAL SECRETION PATHWAY PROTEIN D"/>
    <property type="match status" value="1"/>
</dbReference>
<dbReference type="Proteomes" id="UP000179037">
    <property type="component" value="Unassembled WGS sequence"/>
</dbReference>
<evidence type="ECO:0000256" key="1">
    <source>
        <dbReference type="ARBA" id="ARBA00022448"/>
    </source>
</evidence>
<dbReference type="GO" id="GO:0009306">
    <property type="term" value="P:protein secretion"/>
    <property type="evidence" value="ECO:0007669"/>
    <property type="project" value="InterPro"/>
</dbReference>